<protein>
    <recommendedName>
        <fullName evidence="2">histidine kinase</fullName>
        <ecNumber evidence="2">2.7.13.3</ecNumber>
    </recommendedName>
</protein>
<dbReference type="PANTHER" id="PTHR43065:SF42">
    <property type="entry name" value="TWO-COMPONENT SENSOR PPRA"/>
    <property type="match status" value="1"/>
</dbReference>
<dbReference type="InterPro" id="IPR005467">
    <property type="entry name" value="His_kinase_dom"/>
</dbReference>
<dbReference type="InterPro" id="IPR036890">
    <property type="entry name" value="HATPase_C_sf"/>
</dbReference>
<keyword evidence="3" id="KW-0812">Transmembrane</keyword>
<name>A0A330MA54_9GAMM</name>
<gene>
    <name evidence="5" type="ORF">SHEWBE_4383</name>
</gene>
<keyword evidence="5" id="KW-0418">Kinase</keyword>
<dbReference type="SUPFAM" id="SSF55874">
    <property type="entry name" value="ATPase domain of HSP90 chaperone/DNA topoisomerase II/histidine kinase"/>
    <property type="match status" value="1"/>
</dbReference>
<dbReference type="InterPro" id="IPR004358">
    <property type="entry name" value="Sig_transdc_His_kin-like_C"/>
</dbReference>
<dbReference type="CDD" id="cd00075">
    <property type="entry name" value="HATPase"/>
    <property type="match status" value="1"/>
</dbReference>
<keyword evidence="3" id="KW-1133">Transmembrane helix</keyword>
<dbReference type="PROSITE" id="PS50109">
    <property type="entry name" value="HIS_KIN"/>
    <property type="match status" value="1"/>
</dbReference>
<dbReference type="Gene3D" id="3.30.565.10">
    <property type="entry name" value="Histidine kinase-like ATPase, C-terminal domain"/>
    <property type="match status" value="1"/>
</dbReference>
<proteinExistence type="predicted"/>
<accession>A0A330MA54</accession>
<dbReference type="EC" id="2.7.13.3" evidence="2"/>
<evidence type="ECO:0000256" key="3">
    <source>
        <dbReference type="SAM" id="Phobius"/>
    </source>
</evidence>
<dbReference type="PRINTS" id="PR00344">
    <property type="entry name" value="BCTRLSENSOR"/>
</dbReference>
<dbReference type="PANTHER" id="PTHR43065">
    <property type="entry name" value="SENSOR HISTIDINE KINASE"/>
    <property type="match status" value="1"/>
</dbReference>
<dbReference type="KEGG" id="sbk:SHEWBE_4383"/>
<dbReference type="EMBL" id="LS483452">
    <property type="protein sequence ID" value="SQH78343.1"/>
    <property type="molecule type" value="Genomic_DNA"/>
</dbReference>
<feature type="domain" description="Histidine kinase" evidence="4">
    <location>
        <begin position="36"/>
        <end position="142"/>
    </location>
</feature>
<comment type="catalytic activity">
    <reaction evidence="1">
        <text>ATP + protein L-histidine = ADP + protein N-phospho-L-histidine.</text>
        <dbReference type="EC" id="2.7.13.3"/>
    </reaction>
</comment>
<evidence type="ECO:0000259" key="4">
    <source>
        <dbReference type="PROSITE" id="PS50109"/>
    </source>
</evidence>
<evidence type="ECO:0000313" key="5">
    <source>
        <dbReference type="EMBL" id="SQH78343.1"/>
    </source>
</evidence>
<keyword evidence="5" id="KW-0808">Transferase</keyword>
<keyword evidence="3" id="KW-0472">Membrane</keyword>
<feature type="transmembrane region" description="Helical" evidence="3">
    <location>
        <begin position="25"/>
        <end position="44"/>
    </location>
</feature>
<dbReference type="GO" id="GO:0004673">
    <property type="term" value="F:protein histidine kinase activity"/>
    <property type="evidence" value="ECO:0007669"/>
    <property type="project" value="UniProtKB-EC"/>
</dbReference>
<evidence type="ECO:0000256" key="2">
    <source>
        <dbReference type="ARBA" id="ARBA00012438"/>
    </source>
</evidence>
<dbReference type="InterPro" id="IPR003594">
    <property type="entry name" value="HATPase_dom"/>
</dbReference>
<dbReference type="Proteomes" id="UP000250123">
    <property type="component" value="Chromosome SHEWBE"/>
</dbReference>
<dbReference type="SMART" id="SM00387">
    <property type="entry name" value="HATPase_c"/>
    <property type="match status" value="1"/>
</dbReference>
<reference evidence="6" key="1">
    <citation type="submission" date="2018-06" db="EMBL/GenBank/DDBJ databases">
        <authorList>
            <person name="Cea G.-C."/>
            <person name="William W."/>
        </authorList>
    </citation>
    <scope>NUCLEOTIDE SEQUENCE [LARGE SCALE GENOMIC DNA]</scope>
    <source>
        <strain evidence="6">DB21MT-2</strain>
    </source>
</reference>
<dbReference type="AlphaFoldDB" id="A0A330MA54"/>
<organism evidence="5 6">
    <name type="scientific">Shewanella benthica</name>
    <dbReference type="NCBI Taxonomy" id="43661"/>
    <lineage>
        <taxon>Bacteria</taxon>
        <taxon>Pseudomonadati</taxon>
        <taxon>Pseudomonadota</taxon>
        <taxon>Gammaproteobacteria</taxon>
        <taxon>Alteromonadales</taxon>
        <taxon>Shewanellaceae</taxon>
        <taxon>Shewanella</taxon>
    </lineage>
</organism>
<sequence length="155" mass="16972">MADYAYREMLTFTSRLIKSQIDRKLTISTILFSSLITLITTNIISNAYTHTFKKVDKCIIIRAKLVDNNINISIQDNASGISRDAATHIFEPFYTTSRNEGGTGLGLSAAYNAAILLKGNISFEPKCELGGACFLISFPLLPTQTSDEHTDAVSA</sequence>
<evidence type="ECO:0000313" key="6">
    <source>
        <dbReference type="Proteomes" id="UP000250123"/>
    </source>
</evidence>
<evidence type="ECO:0000256" key="1">
    <source>
        <dbReference type="ARBA" id="ARBA00000085"/>
    </source>
</evidence>
<dbReference type="Pfam" id="PF02518">
    <property type="entry name" value="HATPase_c"/>
    <property type="match status" value="1"/>
</dbReference>